<comment type="caution">
    <text evidence="1">The sequence shown here is derived from an EMBL/GenBank/DDBJ whole genome shotgun (WGS) entry which is preliminary data.</text>
</comment>
<accession>A0ABD3WG19</accession>
<name>A0ABD3WG19_SINWO</name>
<feature type="non-terminal residue" evidence="1">
    <location>
        <position position="1"/>
    </location>
</feature>
<proteinExistence type="predicted"/>
<protein>
    <submittedName>
        <fullName evidence="1">Uncharacterized protein</fullName>
    </submittedName>
</protein>
<evidence type="ECO:0000313" key="2">
    <source>
        <dbReference type="Proteomes" id="UP001634394"/>
    </source>
</evidence>
<gene>
    <name evidence="1" type="ORF">ACJMK2_039628</name>
</gene>
<feature type="non-terminal residue" evidence="1">
    <location>
        <position position="49"/>
    </location>
</feature>
<reference evidence="1 2" key="1">
    <citation type="submission" date="2024-11" db="EMBL/GenBank/DDBJ databases">
        <title>Chromosome-level genome assembly of the freshwater bivalve Anodonta woodiana.</title>
        <authorList>
            <person name="Chen X."/>
        </authorList>
    </citation>
    <scope>NUCLEOTIDE SEQUENCE [LARGE SCALE GENOMIC DNA]</scope>
    <source>
        <strain evidence="1">MN2024</strain>
        <tissue evidence="1">Gills</tissue>
    </source>
</reference>
<dbReference type="Proteomes" id="UP001634394">
    <property type="component" value="Unassembled WGS sequence"/>
</dbReference>
<organism evidence="1 2">
    <name type="scientific">Sinanodonta woodiana</name>
    <name type="common">Chinese pond mussel</name>
    <name type="synonym">Anodonta woodiana</name>
    <dbReference type="NCBI Taxonomy" id="1069815"/>
    <lineage>
        <taxon>Eukaryota</taxon>
        <taxon>Metazoa</taxon>
        <taxon>Spiralia</taxon>
        <taxon>Lophotrochozoa</taxon>
        <taxon>Mollusca</taxon>
        <taxon>Bivalvia</taxon>
        <taxon>Autobranchia</taxon>
        <taxon>Heteroconchia</taxon>
        <taxon>Palaeoheterodonta</taxon>
        <taxon>Unionida</taxon>
        <taxon>Unionoidea</taxon>
        <taxon>Unionidae</taxon>
        <taxon>Unioninae</taxon>
        <taxon>Sinanodonta</taxon>
    </lineage>
</organism>
<evidence type="ECO:0000313" key="1">
    <source>
        <dbReference type="EMBL" id="KAL3871642.1"/>
    </source>
</evidence>
<dbReference type="EMBL" id="JBJQND010000007">
    <property type="protein sequence ID" value="KAL3871642.1"/>
    <property type="molecule type" value="Genomic_DNA"/>
</dbReference>
<dbReference type="AlphaFoldDB" id="A0ABD3WG19"/>
<sequence length="49" mass="5493">DQHVSTQEVNSFLAEYLLGPSSFAEQIFGKTDLTNPLALLIQFTMFDTN</sequence>
<keyword evidence="2" id="KW-1185">Reference proteome</keyword>